<sequence>MKAMVGPEQIGVGRAVEALAEERQPRFQPLVAGAGTFAQGKQQRADGSGHDGGSGVRAFDTARSGGAITTADFAHLARELWNHCAASGTRLSQPRQECSTMRATTWNWLALGLALLPGLATAAEPEPVPVYREIKDWIVGCDNTRFCTAVLADHPERMRVGMLVQREAGAWGNLHLTLVGSTDWSGEPMLDGQLLVAPWRMTRGVETTLELEGADAYAVLRQLRNGQRLVDDTRPGERVSSLQGLSAALLLMDAVQGRVGHYSALVRPGDSVADAQLPTPAKPQVPAFVAATALGAQEQAGITQVVMAKAAAENQLINEYDVAPKLELHALDDQHALALLSYNCNDFHCLYALYKVSREAPYTLGPLEFEAPSSPVVISRMRDAIEFYPGKGELHSYAKDDYPGSCGVEESWRYDGMRMRLLRLSRMDRCAEVGTDSWPVLWRSQG</sequence>
<evidence type="ECO:0000313" key="2">
    <source>
        <dbReference type="Proteomes" id="UP000218231"/>
    </source>
</evidence>
<proteinExistence type="predicted"/>
<evidence type="ECO:0008006" key="3">
    <source>
        <dbReference type="Google" id="ProtNLM"/>
    </source>
</evidence>
<dbReference type="Pfam" id="PF06674">
    <property type="entry name" value="DUF1176"/>
    <property type="match status" value="1"/>
</dbReference>
<dbReference type="Proteomes" id="UP000218231">
    <property type="component" value="Unassembled WGS sequence"/>
</dbReference>
<dbReference type="AlphaFoldDB" id="A0A2A2KFH8"/>
<protein>
    <recommendedName>
        <fullName evidence="3">DUF1176 domain-containing protein</fullName>
    </recommendedName>
</protein>
<accession>A0A2A2KFH8</accession>
<name>A0A2A2KFH8_9BILA</name>
<comment type="caution">
    <text evidence="1">The sequence shown here is derived from an EMBL/GenBank/DDBJ whole genome shotgun (WGS) entry which is preliminary data.</text>
</comment>
<dbReference type="InterPro" id="IPR009560">
    <property type="entry name" value="DUF1176"/>
</dbReference>
<gene>
    <name evidence="1" type="ORF">WR25_25231</name>
</gene>
<evidence type="ECO:0000313" key="1">
    <source>
        <dbReference type="EMBL" id="PAV72599.1"/>
    </source>
</evidence>
<keyword evidence="2" id="KW-1185">Reference proteome</keyword>
<organism evidence="1 2">
    <name type="scientific">Diploscapter pachys</name>
    <dbReference type="NCBI Taxonomy" id="2018661"/>
    <lineage>
        <taxon>Eukaryota</taxon>
        <taxon>Metazoa</taxon>
        <taxon>Ecdysozoa</taxon>
        <taxon>Nematoda</taxon>
        <taxon>Chromadorea</taxon>
        <taxon>Rhabditida</taxon>
        <taxon>Rhabditina</taxon>
        <taxon>Rhabditomorpha</taxon>
        <taxon>Rhabditoidea</taxon>
        <taxon>Rhabditidae</taxon>
        <taxon>Diploscapter</taxon>
    </lineage>
</organism>
<reference evidence="1 2" key="1">
    <citation type="journal article" date="2017" name="Curr. Biol.">
        <title>Genome architecture and evolution of a unichromosomal asexual nematode.</title>
        <authorList>
            <person name="Fradin H."/>
            <person name="Zegar C."/>
            <person name="Gutwein M."/>
            <person name="Lucas J."/>
            <person name="Kovtun M."/>
            <person name="Corcoran D."/>
            <person name="Baugh L.R."/>
            <person name="Kiontke K."/>
            <person name="Gunsalus K."/>
            <person name="Fitch D.H."/>
            <person name="Piano F."/>
        </authorList>
    </citation>
    <scope>NUCLEOTIDE SEQUENCE [LARGE SCALE GENOMIC DNA]</scope>
    <source>
        <strain evidence="1">PF1309</strain>
    </source>
</reference>
<dbReference type="EMBL" id="LIAE01008749">
    <property type="protein sequence ID" value="PAV72599.1"/>
    <property type="molecule type" value="Genomic_DNA"/>
</dbReference>